<dbReference type="AlphaFoldDB" id="A0A4D7QC33"/>
<organism evidence="1 2">
    <name type="scientific">Phreatobacter aquaticus</name>
    <dbReference type="NCBI Taxonomy" id="2570229"/>
    <lineage>
        <taxon>Bacteria</taxon>
        <taxon>Pseudomonadati</taxon>
        <taxon>Pseudomonadota</taxon>
        <taxon>Alphaproteobacteria</taxon>
        <taxon>Hyphomicrobiales</taxon>
        <taxon>Phreatobacteraceae</taxon>
        <taxon>Phreatobacter</taxon>
    </lineage>
</organism>
<evidence type="ECO:0000313" key="1">
    <source>
        <dbReference type="EMBL" id="QCK85560.1"/>
    </source>
</evidence>
<dbReference type="Pfam" id="PF07302">
    <property type="entry name" value="AroM"/>
    <property type="match status" value="1"/>
</dbReference>
<evidence type="ECO:0000313" key="2">
    <source>
        <dbReference type="Proteomes" id="UP000298588"/>
    </source>
</evidence>
<dbReference type="Proteomes" id="UP000298588">
    <property type="component" value="Chromosome"/>
</dbReference>
<reference evidence="1 2" key="1">
    <citation type="submission" date="2019-04" db="EMBL/GenBank/DDBJ databases">
        <title>Phreatobacter aquaticus sp. nov.</title>
        <authorList>
            <person name="Choi A."/>
            <person name="Baek K."/>
        </authorList>
    </citation>
    <scope>NUCLEOTIDE SEQUENCE [LARGE SCALE GENOMIC DNA]</scope>
    <source>
        <strain evidence="1 2">NMCR1094</strain>
    </source>
</reference>
<dbReference type="KEGG" id="paqt:E8L99_07155"/>
<sequence>MTMALTLGIATIGQAPRDDIADLFASYAPAGTRVILRGALDGLSDDEIAARPPLSGADTLYTRLRGGQDVKISKAHVIERSPAVLAKLRAHGADAIVYACTGDFPPMEGDAGVLFPSRVLNGLAAALLPQGRLGLLLPLVEQGEKLSAKWARPGLEIVFEALRPSAGADEIAAAAARLKAKAPDLVAMDCMSYTPATKAGVKDVLGDVPTILGITATARVLDEMLS</sequence>
<dbReference type="OrthoDB" id="9798683at2"/>
<dbReference type="EMBL" id="CP039865">
    <property type="protein sequence ID" value="QCK85560.1"/>
    <property type="molecule type" value="Genomic_DNA"/>
</dbReference>
<proteinExistence type="predicted"/>
<gene>
    <name evidence="1" type="ORF">E8L99_07155</name>
</gene>
<keyword evidence="2" id="KW-1185">Reference proteome</keyword>
<name>A0A4D7QC33_9HYPH</name>
<accession>A0A4D7QC33</accession>
<dbReference type="InterPro" id="IPR010843">
    <property type="entry name" value="Uncharacterised_AroM"/>
</dbReference>
<protein>
    <submittedName>
        <fullName evidence="1">AroM family protein</fullName>
    </submittedName>
</protein>